<gene>
    <name evidence="2" type="ORF">JR316_004226</name>
</gene>
<sequence length="290" mass="32556">MAASVTTILSLVDEGDRPFVIDLLQGIATPGDDFEPLDQRYIILPSFRTFDFVAGLIRAEYKACTTLTRVLALRLLGDGGDIAVAPVKQLCRELEGLYLVDRVAQTFGMAWKVDVAHIAILSDCFERIEMSPRRDVQAAGRDCVDQYIKVLDAKQRQDVLGRQHDYRTSIIEVHRQYLLMDPGDALGRARAAVADAHRLLAANTPGQDNTNADAPAEDRPLEEMTEAVRQRIRLVQIRRLYPPAYHEVLHNHAEGEVFSRRLYHAPPIDEAALAAEEEEERAAREAMNEE</sequence>
<name>A0A8H7Y2A0_PSICU</name>
<reference evidence="2" key="1">
    <citation type="submission" date="2021-02" db="EMBL/GenBank/DDBJ databases">
        <title>Psilocybe cubensis genome.</title>
        <authorList>
            <person name="Mckernan K.J."/>
            <person name="Crawford S."/>
            <person name="Trippe A."/>
            <person name="Kane L.T."/>
            <person name="Mclaughlin S."/>
        </authorList>
    </citation>
    <scope>NUCLEOTIDE SEQUENCE [LARGE SCALE GENOMIC DNA]</scope>
    <source>
        <strain evidence="2">MGC-MH-2018</strain>
    </source>
</reference>
<dbReference type="AlphaFoldDB" id="A0A8H7Y2A0"/>
<comment type="caution">
    <text evidence="2">The sequence shown here is derived from an EMBL/GenBank/DDBJ whole genome shotgun (WGS) entry which is preliminary data.</text>
</comment>
<evidence type="ECO:0000256" key="1">
    <source>
        <dbReference type="SAM" id="MobiDB-lite"/>
    </source>
</evidence>
<protein>
    <submittedName>
        <fullName evidence="2">Uncharacterized protein</fullName>
    </submittedName>
</protein>
<proteinExistence type="predicted"/>
<evidence type="ECO:0000313" key="2">
    <source>
        <dbReference type="EMBL" id="KAG5169845.1"/>
    </source>
</evidence>
<dbReference type="EMBL" id="JAFIQS010000004">
    <property type="protein sequence ID" value="KAG5169845.1"/>
    <property type="molecule type" value="Genomic_DNA"/>
</dbReference>
<organism evidence="2">
    <name type="scientific">Psilocybe cubensis</name>
    <name type="common">Psychedelic mushroom</name>
    <name type="synonym">Stropharia cubensis</name>
    <dbReference type="NCBI Taxonomy" id="181762"/>
    <lineage>
        <taxon>Eukaryota</taxon>
        <taxon>Fungi</taxon>
        <taxon>Dikarya</taxon>
        <taxon>Basidiomycota</taxon>
        <taxon>Agaricomycotina</taxon>
        <taxon>Agaricomycetes</taxon>
        <taxon>Agaricomycetidae</taxon>
        <taxon>Agaricales</taxon>
        <taxon>Agaricineae</taxon>
        <taxon>Strophariaceae</taxon>
        <taxon>Psilocybe</taxon>
    </lineage>
</organism>
<accession>A0A8H7Y2A0</accession>
<feature type="region of interest" description="Disordered" evidence="1">
    <location>
        <begin position="202"/>
        <end position="221"/>
    </location>
</feature>